<dbReference type="GeneID" id="24407421"/>
<accession>E3Q8L4</accession>
<protein>
    <submittedName>
        <fullName evidence="1">Uncharacterized protein</fullName>
    </submittedName>
</protein>
<dbReference type="RefSeq" id="XP_008090905.1">
    <property type="nucleotide sequence ID" value="XM_008092714.1"/>
</dbReference>
<dbReference type="VEuPathDB" id="FungiDB:GLRG_02056"/>
<evidence type="ECO:0000313" key="1">
    <source>
        <dbReference type="EMBL" id="EFQ26885.1"/>
    </source>
</evidence>
<dbReference type="HOGENOM" id="CLU_2775785_0_0_1"/>
<gene>
    <name evidence="1" type="ORF">GLRG_02056</name>
</gene>
<sequence length="69" mass="7649">MDVARKVTRDAPFLSKRVPGRLLALAGGDGQWPHIVCANALQVVVRPGVQLDVRYCPRQIRQYVCFGEG</sequence>
<name>E3Q8L4_COLGM</name>
<proteinExistence type="predicted"/>
<keyword evidence="2" id="KW-1185">Reference proteome</keyword>
<reference evidence="2" key="1">
    <citation type="journal article" date="2012" name="Nat. Genet.">
        <title>Lifestyle transitions in plant pathogenic Colletotrichum fungi deciphered by genome and transcriptome analyses.</title>
        <authorList>
            <person name="O'Connell R.J."/>
            <person name="Thon M.R."/>
            <person name="Hacquard S."/>
            <person name="Amyotte S.G."/>
            <person name="Kleemann J."/>
            <person name="Torres M.F."/>
            <person name="Damm U."/>
            <person name="Buiate E.A."/>
            <person name="Epstein L."/>
            <person name="Alkan N."/>
            <person name="Altmueller J."/>
            <person name="Alvarado-Balderrama L."/>
            <person name="Bauser C.A."/>
            <person name="Becker C."/>
            <person name="Birren B.W."/>
            <person name="Chen Z."/>
            <person name="Choi J."/>
            <person name="Crouch J.A."/>
            <person name="Duvick J.P."/>
            <person name="Farman M.A."/>
            <person name="Gan P."/>
            <person name="Heiman D."/>
            <person name="Henrissat B."/>
            <person name="Howard R.J."/>
            <person name="Kabbage M."/>
            <person name="Koch C."/>
            <person name="Kracher B."/>
            <person name="Kubo Y."/>
            <person name="Law A.D."/>
            <person name="Lebrun M.-H."/>
            <person name="Lee Y.-H."/>
            <person name="Miyara I."/>
            <person name="Moore N."/>
            <person name="Neumann U."/>
            <person name="Nordstroem K."/>
            <person name="Panaccione D.G."/>
            <person name="Panstruga R."/>
            <person name="Place M."/>
            <person name="Proctor R.H."/>
            <person name="Prusky D."/>
            <person name="Rech G."/>
            <person name="Reinhardt R."/>
            <person name="Rollins J.A."/>
            <person name="Rounsley S."/>
            <person name="Schardl C.L."/>
            <person name="Schwartz D.C."/>
            <person name="Shenoy N."/>
            <person name="Shirasu K."/>
            <person name="Sikhakolli U.R."/>
            <person name="Stueber K."/>
            <person name="Sukno S.A."/>
            <person name="Sweigard J.A."/>
            <person name="Takano Y."/>
            <person name="Takahara H."/>
            <person name="Trail F."/>
            <person name="van der Does H.C."/>
            <person name="Voll L.M."/>
            <person name="Will I."/>
            <person name="Young S."/>
            <person name="Zeng Q."/>
            <person name="Zhang J."/>
            <person name="Zhou S."/>
            <person name="Dickman M.B."/>
            <person name="Schulze-Lefert P."/>
            <person name="Ver Loren van Themaat E."/>
            <person name="Ma L.-J."/>
            <person name="Vaillancourt L.J."/>
        </authorList>
    </citation>
    <scope>NUCLEOTIDE SEQUENCE [LARGE SCALE GENOMIC DNA]</scope>
    <source>
        <strain evidence="2">M1.001 / M2 / FGSC 10212</strain>
    </source>
</reference>
<dbReference type="AlphaFoldDB" id="E3Q8L4"/>
<dbReference type="Proteomes" id="UP000008782">
    <property type="component" value="Unassembled WGS sequence"/>
</dbReference>
<dbReference type="EMBL" id="GG697336">
    <property type="protein sequence ID" value="EFQ26885.1"/>
    <property type="molecule type" value="Genomic_DNA"/>
</dbReference>
<organism evidence="2">
    <name type="scientific">Colletotrichum graminicola (strain M1.001 / M2 / FGSC 10212)</name>
    <name type="common">Maize anthracnose fungus</name>
    <name type="synonym">Glomerella graminicola</name>
    <dbReference type="NCBI Taxonomy" id="645133"/>
    <lineage>
        <taxon>Eukaryota</taxon>
        <taxon>Fungi</taxon>
        <taxon>Dikarya</taxon>
        <taxon>Ascomycota</taxon>
        <taxon>Pezizomycotina</taxon>
        <taxon>Sordariomycetes</taxon>
        <taxon>Hypocreomycetidae</taxon>
        <taxon>Glomerellales</taxon>
        <taxon>Glomerellaceae</taxon>
        <taxon>Colletotrichum</taxon>
        <taxon>Colletotrichum graminicola species complex</taxon>
    </lineage>
</organism>
<evidence type="ECO:0000313" key="2">
    <source>
        <dbReference type="Proteomes" id="UP000008782"/>
    </source>
</evidence>